<keyword evidence="2 9" id="KW-0963">Cytoplasm</keyword>
<organism evidence="11 12">
    <name type="scientific">Pseudaestuariivita atlantica</name>
    <dbReference type="NCBI Taxonomy" id="1317121"/>
    <lineage>
        <taxon>Bacteria</taxon>
        <taxon>Pseudomonadati</taxon>
        <taxon>Pseudomonadota</taxon>
        <taxon>Alphaproteobacteria</taxon>
        <taxon>Rhodobacterales</taxon>
        <taxon>Paracoccaceae</taxon>
        <taxon>Pseudaestuariivita</taxon>
    </lineage>
</organism>
<dbReference type="PATRIC" id="fig|1317121.7.peg.1177"/>
<evidence type="ECO:0000313" key="11">
    <source>
        <dbReference type="EMBL" id="KNG95034.1"/>
    </source>
</evidence>
<evidence type="ECO:0000256" key="6">
    <source>
        <dbReference type="ARBA" id="ARBA00022777"/>
    </source>
</evidence>
<comment type="cofactor">
    <cofactor evidence="9">
        <name>Mg(2+)</name>
        <dbReference type="ChEBI" id="CHEBI:18420"/>
    </cofactor>
    <cofactor evidence="9">
        <name>Mn(2+)</name>
        <dbReference type="ChEBI" id="CHEBI:29035"/>
    </cofactor>
    <text evidence="9">Mg(2+). Can also accept Mn(2+).</text>
</comment>
<comment type="caution">
    <text evidence="11">The sequence shown here is derived from an EMBL/GenBank/DDBJ whole genome shotgun (WGS) entry which is preliminary data.</text>
</comment>
<evidence type="ECO:0000256" key="1">
    <source>
        <dbReference type="ARBA" id="ARBA00008748"/>
    </source>
</evidence>
<keyword evidence="7 9" id="KW-0067">ATP-binding</keyword>
<sequence length="400" mass="42479">MPDAVILVLNAGSSSLKFAVFDATRPDSAILRGAVTRIGTPAAGVTLRMDGETSAPVLDGPVQDHHDALVRVLKTLSDQGITDRISVVGHRVAHGGPDCDCPLAVTPALLERLRDLVPLAPLHLPANIAGIEAVSARRPDIPQIACFDTAFHNQMPGVAQMTGLPLAMQSPELRRYGYHGLSYEYIVEALGRDWVDVASERIIVAHLGNGASLAAIRNGRSIDTTMGFSTISGVPMGTRSGDIDPGLLLHLQTDHGMSAEELGDLLETGAGLLGLSGVSRNMADLIDHHDPASADAIRYFCYHVRRHLVALTAPLEGIDRLVFTGGIGTNAAQVRSLVCAGLDYLGLKLDAVANEDNSRIISARSSRVVVEVRETDEESMIAAHVYRLCGTCADTVREAS</sequence>
<dbReference type="PIRSF" id="PIRSF000722">
    <property type="entry name" value="Acetate_prop_kin"/>
    <property type="match status" value="1"/>
</dbReference>
<comment type="subcellular location">
    <subcellularLocation>
        <location evidence="9">Cytoplasm</location>
    </subcellularLocation>
</comment>
<comment type="subunit">
    <text evidence="9">Homodimer.</text>
</comment>
<feature type="binding site" evidence="9">
    <location>
        <position position="10"/>
    </location>
    <ligand>
        <name>Mg(2+)</name>
        <dbReference type="ChEBI" id="CHEBI:18420"/>
    </ligand>
</feature>
<protein>
    <recommendedName>
        <fullName evidence="9">Acetate kinase</fullName>
        <ecNumber evidence="9">2.7.2.1</ecNumber>
    </recommendedName>
    <alternativeName>
        <fullName evidence="9">Acetokinase</fullName>
    </alternativeName>
</protein>
<evidence type="ECO:0000256" key="2">
    <source>
        <dbReference type="ARBA" id="ARBA00022490"/>
    </source>
</evidence>
<keyword evidence="12" id="KW-1185">Reference proteome</keyword>
<dbReference type="UniPathway" id="UPA00340">
    <property type="reaction ID" value="UER00458"/>
</dbReference>
<feature type="active site" description="Proton donor/acceptor" evidence="9">
    <location>
        <position position="148"/>
    </location>
</feature>
<accession>A0A0L1JTD6</accession>
<evidence type="ECO:0000256" key="10">
    <source>
        <dbReference type="RuleBase" id="RU003835"/>
    </source>
</evidence>
<dbReference type="InterPro" id="IPR043129">
    <property type="entry name" value="ATPase_NBD"/>
</dbReference>
<dbReference type="STRING" id="1317121.ATO11_04030"/>
<comment type="pathway">
    <text evidence="9">Metabolic intermediate biosynthesis; acetyl-CoA biosynthesis; acetyl-CoA from acetate: step 1/2.</text>
</comment>
<evidence type="ECO:0000256" key="3">
    <source>
        <dbReference type="ARBA" id="ARBA00022679"/>
    </source>
</evidence>
<dbReference type="GO" id="GO:0006083">
    <property type="term" value="P:acetate metabolic process"/>
    <property type="evidence" value="ECO:0007669"/>
    <property type="project" value="TreeGrafter"/>
</dbReference>
<dbReference type="PANTHER" id="PTHR21060:SF21">
    <property type="entry name" value="ACETATE KINASE"/>
    <property type="match status" value="1"/>
</dbReference>
<dbReference type="GO" id="GO:0008776">
    <property type="term" value="F:acetate kinase activity"/>
    <property type="evidence" value="ECO:0007669"/>
    <property type="project" value="UniProtKB-UniRule"/>
</dbReference>
<evidence type="ECO:0000256" key="7">
    <source>
        <dbReference type="ARBA" id="ARBA00022840"/>
    </source>
</evidence>
<dbReference type="GO" id="GO:0005829">
    <property type="term" value="C:cytosol"/>
    <property type="evidence" value="ECO:0007669"/>
    <property type="project" value="TreeGrafter"/>
</dbReference>
<comment type="similarity">
    <text evidence="1 9 10">Belongs to the acetokinase family.</text>
</comment>
<dbReference type="SUPFAM" id="SSF53067">
    <property type="entry name" value="Actin-like ATPase domain"/>
    <property type="match status" value="2"/>
</dbReference>
<dbReference type="AlphaFoldDB" id="A0A0L1JTD6"/>
<evidence type="ECO:0000256" key="8">
    <source>
        <dbReference type="ARBA" id="ARBA00022842"/>
    </source>
</evidence>
<feature type="binding site" evidence="9">
    <location>
        <position position="377"/>
    </location>
    <ligand>
        <name>Mg(2+)</name>
        <dbReference type="ChEBI" id="CHEBI:18420"/>
    </ligand>
</feature>
<dbReference type="GO" id="GO:0005524">
    <property type="term" value="F:ATP binding"/>
    <property type="evidence" value="ECO:0007669"/>
    <property type="project" value="UniProtKB-KW"/>
</dbReference>
<dbReference type="GO" id="GO:0006085">
    <property type="term" value="P:acetyl-CoA biosynthetic process"/>
    <property type="evidence" value="ECO:0007669"/>
    <property type="project" value="UniProtKB-UniRule"/>
</dbReference>
<dbReference type="EMBL" id="AQQZ01000002">
    <property type="protein sequence ID" value="KNG95034.1"/>
    <property type="molecule type" value="Genomic_DNA"/>
</dbReference>
<dbReference type="InterPro" id="IPR023865">
    <property type="entry name" value="Aliphatic_acid_kinase_CS"/>
</dbReference>
<dbReference type="Pfam" id="PF00871">
    <property type="entry name" value="Acetate_kinase"/>
    <property type="match status" value="1"/>
</dbReference>
<feature type="site" description="Transition state stabilizer" evidence="9">
    <location>
        <position position="239"/>
    </location>
</feature>
<feature type="site" description="Transition state stabilizer" evidence="9">
    <location>
        <position position="179"/>
    </location>
</feature>
<evidence type="ECO:0000256" key="9">
    <source>
        <dbReference type="HAMAP-Rule" id="MF_00020"/>
    </source>
</evidence>
<comment type="function">
    <text evidence="9">Catalyzes the formation of acetyl phosphate from acetate and ATP. Can also catalyze the reverse reaction.</text>
</comment>
<feature type="binding site" evidence="9">
    <location>
        <position position="17"/>
    </location>
    <ligand>
        <name>ATP</name>
        <dbReference type="ChEBI" id="CHEBI:30616"/>
    </ligand>
</feature>
<evidence type="ECO:0000256" key="4">
    <source>
        <dbReference type="ARBA" id="ARBA00022723"/>
    </source>
</evidence>
<comment type="caution">
    <text evidence="9">Lacks conserved residue(s) required for the propagation of feature annotation.</text>
</comment>
<evidence type="ECO:0000256" key="5">
    <source>
        <dbReference type="ARBA" id="ARBA00022741"/>
    </source>
</evidence>
<name>A0A0L1JTD6_9RHOB</name>
<comment type="catalytic activity">
    <reaction evidence="9">
        <text>acetate + ATP = acetyl phosphate + ADP</text>
        <dbReference type="Rhea" id="RHEA:11352"/>
        <dbReference type="ChEBI" id="CHEBI:22191"/>
        <dbReference type="ChEBI" id="CHEBI:30089"/>
        <dbReference type="ChEBI" id="CHEBI:30616"/>
        <dbReference type="ChEBI" id="CHEBI:456216"/>
        <dbReference type="EC" id="2.7.2.1"/>
    </reaction>
</comment>
<keyword evidence="6 9" id="KW-0418">Kinase</keyword>
<dbReference type="PROSITE" id="PS01076">
    <property type="entry name" value="ACETATE_KINASE_2"/>
    <property type="match status" value="1"/>
</dbReference>
<dbReference type="Proteomes" id="UP000036938">
    <property type="component" value="Unassembled WGS sequence"/>
</dbReference>
<keyword evidence="4 9" id="KW-0479">Metal-binding</keyword>
<reference evidence="11 12" key="1">
    <citation type="journal article" date="2015" name="Int. J. Syst. Evol. Microbiol.">
        <title>Aestuariivita atlantica sp. nov., isolated from deep sea sediment of the Atlantic Ocean.</title>
        <authorList>
            <person name="Li G."/>
            <person name="Lai Q."/>
            <person name="Du Y."/>
            <person name="Liu X."/>
            <person name="Sun F."/>
            <person name="Shao Z."/>
        </authorList>
    </citation>
    <scope>NUCLEOTIDE SEQUENCE [LARGE SCALE GENOMIC DNA]</scope>
    <source>
        <strain evidence="11 12">22II-S11-z3</strain>
    </source>
</reference>
<dbReference type="Gene3D" id="3.30.420.40">
    <property type="match status" value="2"/>
</dbReference>
<dbReference type="EC" id="2.7.2.1" evidence="9"/>
<dbReference type="InterPro" id="IPR000890">
    <property type="entry name" value="Aliphatic_acid_kin_short-chain"/>
</dbReference>
<dbReference type="OrthoDB" id="9802453at2"/>
<keyword evidence="5 9" id="KW-0547">Nucleotide-binding</keyword>
<feature type="binding site" evidence="9">
    <location>
        <position position="91"/>
    </location>
    <ligand>
        <name>substrate</name>
    </ligand>
</feature>
<proteinExistence type="inferred from homology"/>
<feature type="binding site" evidence="9">
    <location>
        <begin position="206"/>
        <end position="210"/>
    </location>
    <ligand>
        <name>ATP</name>
        <dbReference type="ChEBI" id="CHEBI:30616"/>
    </ligand>
</feature>
<dbReference type="GO" id="GO:0000287">
    <property type="term" value="F:magnesium ion binding"/>
    <property type="evidence" value="ECO:0007669"/>
    <property type="project" value="UniProtKB-UniRule"/>
</dbReference>
<keyword evidence="3 9" id="KW-0808">Transferase</keyword>
<gene>
    <name evidence="9" type="primary">ackA</name>
    <name evidence="11" type="ORF">ATO11_04030</name>
</gene>
<dbReference type="PRINTS" id="PR00471">
    <property type="entry name" value="ACETATEKNASE"/>
</dbReference>
<evidence type="ECO:0000313" key="12">
    <source>
        <dbReference type="Proteomes" id="UP000036938"/>
    </source>
</evidence>
<dbReference type="NCBIfam" id="TIGR00016">
    <property type="entry name" value="ackA"/>
    <property type="match status" value="1"/>
</dbReference>
<dbReference type="HAMAP" id="MF_00020">
    <property type="entry name" value="Acetate_kinase"/>
    <property type="match status" value="1"/>
</dbReference>
<dbReference type="InterPro" id="IPR004372">
    <property type="entry name" value="Ac/propionate_kinase"/>
</dbReference>
<keyword evidence="8 9" id="KW-0460">Magnesium</keyword>
<dbReference type="PROSITE" id="PS01075">
    <property type="entry name" value="ACETATE_KINASE_1"/>
    <property type="match status" value="1"/>
</dbReference>
<dbReference type="PANTHER" id="PTHR21060">
    <property type="entry name" value="ACETATE KINASE"/>
    <property type="match status" value="1"/>
</dbReference>